<keyword evidence="3" id="KW-1185">Reference proteome</keyword>
<feature type="compositionally biased region" description="Basic and acidic residues" evidence="1">
    <location>
        <begin position="319"/>
        <end position="328"/>
    </location>
</feature>
<proteinExistence type="predicted"/>
<feature type="compositionally biased region" description="Low complexity" evidence="1">
    <location>
        <begin position="961"/>
        <end position="975"/>
    </location>
</feature>
<dbReference type="Proteomes" id="UP000557566">
    <property type="component" value="Unassembled WGS sequence"/>
</dbReference>
<reference evidence="2 3" key="1">
    <citation type="journal article" date="2020" name="Genome Biol. Evol.">
        <title>A new high-quality draft genome assembly of the Chinese cordyceps Ophiocordyceps sinensis.</title>
        <authorList>
            <person name="Shu R."/>
            <person name="Zhang J."/>
            <person name="Meng Q."/>
            <person name="Zhang H."/>
            <person name="Zhou G."/>
            <person name="Li M."/>
            <person name="Wu P."/>
            <person name="Zhao Y."/>
            <person name="Chen C."/>
            <person name="Qin Q."/>
        </authorList>
    </citation>
    <scope>NUCLEOTIDE SEQUENCE [LARGE SCALE GENOMIC DNA]</scope>
    <source>
        <strain evidence="2 3">IOZ07</strain>
    </source>
</reference>
<evidence type="ECO:0000256" key="1">
    <source>
        <dbReference type="SAM" id="MobiDB-lite"/>
    </source>
</evidence>
<dbReference type="OrthoDB" id="4928272at2759"/>
<feature type="compositionally biased region" description="Basic and acidic residues" evidence="1">
    <location>
        <begin position="172"/>
        <end position="185"/>
    </location>
</feature>
<feature type="compositionally biased region" description="Acidic residues" evidence="1">
    <location>
        <begin position="856"/>
        <end position="865"/>
    </location>
</feature>
<feature type="region of interest" description="Disordered" evidence="1">
    <location>
        <begin position="779"/>
        <end position="1076"/>
    </location>
</feature>
<feature type="compositionally biased region" description="Basic residues" evidence="1">
    <location>
        <begin position="1013"/>
        <end position="1024"/>
    </location>
</feature>
<feature type="region of interest" description="Disordered" evidence="1">
    <location>
        <begin position="158"/>
        <end position="185"/>
    </location>
</feature>
<gene>
    <name evidence="2" type="ORF">G6O67_008486</name>
</gene>
<feature type="compositionally biased region" description="Pro residues" evidence="1">
    <location>
        <begin position="810"/>
        <end position="824"/>
    </location>
</feature>
<feature type="compositionally biased region" description="Basic and acidic residues" evidence="1">
    <location>
        <begin position="994"/>
        <end position="1006"/>
    </location>
</feature>
<feature type="region of interest" description="Disordered" evidence="1">
    <location>
        <begin position="243"/>
        <end position="375"/>
    </location>
</feature>
<evidence type="ECO:0000313" key="3">
    <source>
        <dbReference type="Proteomes" id="UP000557566"/>
    </source>
</evidence>
<evidence type="ECO:0000313" key="2">
    <source>
        <dbReference type="EMBL" id="KAF4504324.1"/>
    </source>
</evidence>
<feature type="compositionally biased region" description="Basic and acidic residues" evidence="1">
    <location>
        <begin position="781"/>
        <end position="790"/>
    </location>
</feature>
<name>A0A8H4PK98_9HYPO</name>
<dbReference type="EMBL" id="JAAVMX010000011">
    <property type="protein sequence ID" value="KAF4504324.1"/>
    <property type="molecule type" value="Genomic_DNA"/>
</dbReference>
<accession>A0A8H4PK98</accession>
<comment type="caution">
    <text evidence="2">The sequence shown here is derived from an EMBL/GenBank/DDBJ whole genome shotgun (WGS) entry which is preliminary data.</text>
</comment>
<dbReference type="AlphaFoldDB" id="A0A8H4PK98"/>
<protein>
    <submittedName>
        <fullName evidence="2">Uncharacterized protein</fullName>
    </submittedName>
</protein>
<feature type="compositionally biased region" description="Polar residues" evidence="1">
    <location>
        <begin position="1048"/>
        <end position="1060"/>
    </location>
</feature>
<organism evidence="2 3">
    <name type="scientific">Ophiocordyceps sinensis</name>
    <dbReference type="NCBI Taxonomy" id="72228"/>
    <lineage>
        <taxon>Eukaryota</taxon>
        <taxon>Fungi</taxon>
        <taxon>Dikarya</taxon>
        <taxon>Ascomycota</taxon>
        <taxon>Pezizomycotina</taxon>
        <taxon>Sordariomycetes</taxon>
        <taxon>Hypocreomycetidae</taxon>
        <taxon>Hypocreales</taxon>
        <taxon>Ophiocordycipitaceae</taxon>
        <taxon>Ophiocordyceps</taxon>
    </lineage>
</organism>
<sequence length="1095" mass="115922">MMFLHDPESDGLCRLLACMLCEVFSAITSGLLDIARQSCELLLLCAGWLLTATRIGTYIFLCLHLSLVSPSLGWLLMTVFWFGEAVTKAGARGNDVSFVLAEIWKAFTMLALSDFCVSEIPAMARLVVQLLTSQFDKALDVDLSLSDYLIRCYTPSDNPRRSGGSEEAPVAPEHKVKQDAPRQHDSLRVTETWISDVLGEGRHGRKRAQHGAPLSRSFLHRIPFGPTRNRYSRMQLAQTMPLGLGNLVDTSGPLRARKDRDESAAGANAIQDPVDASESSGEDQRPAARLTTTFENPDSDPELGDGSGRGEMAAGEELDGSRELDGEAGRGSMMDAHPDGSQGLEGDGGPVPAITAQEPGDGPRGPEGDGGQTPCCAAQGPDALLEGFSGFEMRRSPLAASGSNGEEFEARGTRDVRRPVGLGESMAAGFAHDAPVAHCGLHLTHVGDSGLEASDRLLVWGPHPSCEAVSGLEDSMEWESTGQPIVVQASAFLSGSVGVDYGSPMELDNAAQEPIDLRGSFGEVVDDAADDCENSMEWEQTFAVVVHGPAVANELESGFLDSLSGLSLHDETAAGPEHMAAVEAAGRPGAVLEVFIHETAGQLSTMTISDPEAFLEDVDMTDAAVQQVAPIFDAETDAQISVTAVDVTHQEPSLTTLMEDAQFLDDVAPCSPRAVVDASVAAVTAPSPPGEAITYLAWESLVETMSDEEAQRWLEMEAEIDLLLSESPVPAGDALSAPVSAQGRVRVVSEAETQQVPEMVIAPEVGQERALLAIQAQEDGVTVHEDRQEVLDGGAEPPSPPERRQATEPAPSPEAPLPALPPSPIVSVPQPETPAHGDTQRPSFDTAPEPPRMGENEEDPEEEVKTDDAETVAARPKLVARGPRVASTAPHQPRQDDAEIPKDAVDAKDDEGIEPGLTPGSPPAAPEPRREPSSVETAAGEAATSQKRVDGVHPTLPDSKTTPGTGSAAAASTTPAPAPTTPRPGGLAQVPQSAEEKERMKREKLQRQANALRNRKANVFHNPKRNTAPSTAYGTRAAGSADRDRQLRSAQTLQDLNATERQPGGRGPDTTNYGPQTILVVPGAALQGRLPSEGE</sequence>
<feature type="compositionally biased region" description="Basic and acidic residues" evidence="1">
    <location>
        <begin position="893"/>
        <end position="907"/>
    </location>
</feature>
<feature type="compositionally biased region" description="Gly residues" evidence="1">
    <location>
        <begin position="362"/>
        <end position="371"/>
    </location>
</feature>